<dbReference type="GO" id="GO:0005783">
    <property type="term" value="C:endoplasmic reticulum"/>
    <property type="evidence" value="ECO:0007669"/>
    <property type="project" value="TreeGrafter"/>
</dbReference>
<evidence type="ECO:0000313" key="9">
    <source>
        <dbReference type="Proteomes" id="UP000494040"/>
    </source>
</evidence>
<evidence type="ECO:0000313" key="8">
    <source>
        <dbReference type="EnsemblMetazoa" id="XP_014249073.1"/>
    </source>
</evidence>
<name>A0A8I6RM58_CIMLE</name>
<reference evidence="8" key="1">
    <citation type="submission" date="2022-01" db="UniProtKB">
        <authorList>
            <consortium name="EnsemblMetazoa"/>
        </authorList>
    </citation>
    <scope>IDENTIFICATION</scope>
</reference>
<evidence type="ECO:0000256" key="3">
    <source>
        <dbReference type="ARBA" id="ARBA00022679"/>
    </source>
</evidence>
<dbReference type="OrthoDB" id="202234at2759"/>
<comment type="pathway">
    <text evidence="1">Phospholipid metabolism; CDP-diacylglycerol biosynthesis; CDP-diacylglycerol from sn-glycerol 3-phosphate: step 2/3.</text>
</comment>
<feature type="transmembrane region" description="Helical" evidence="6">
    <location>
        <begin position="155"/>
        <end position="173"/>
    </location>
</feature>
<proteinExistence type="inferred from homology"/>
<dbReference type="GeneID" id="106666405"/>
<keyword evidence="5" id="KW-0594">Phospholipid biosynthesis</keyword>
<dbReference type="NCBIfam" id="TIGR00530">
    <property type="entry name" value="AGP_acyltrn"/>
    <property type="match status" value="1"/>
</dbReference>
<feature type="transmembrane region" description="Helical" evidence="6">
    <location>
        <begin position="6"/>
        <end position="25"/>
    </location>
</feature>
<comment type="domain">
    <text evidence="5">The HXXXXD motif is essential for acyltransferase activity and may constitute the binding site for the phosphate moiety of the glycerol-3-phosphate.</text>
</comment>
<dbReference type="EnsemblMetazoa" id="XM_014393587.2">
    <property type="protein sequence ID" value="XP_014249073.1"/>
    <property type="gene ID" value="LOC106666405"/>
</dbReference>
<protein>
    <recommendedName>
        <fullName evidence="5">1-acyl-sn-glycerol-3-phosphate acyltransferase</fullName>
        <ecNumber evidence="5">2.3.1.51</ecNumber>
    </recommendedName>
</protein>
<keyword evidence="4 5" id="KW-0012">Acyltransferase</keyword>
<organism evidence="8 9">
    <name type="scientific">Cimex lectularius</name>
    <name type="common">Bed bug</name>
    <name type="synonym">Acanthia lectularia</name>
    <dbReference type="NCBI Taxonomy" id="79782"/>
    <lineage>
        <taxon>Eukaryota</taxon>
        <taxon>Metazoa</taxon>
        <taxon>Ecdysozoa</taxon>
        <taxon>Arthropoda</taxon>
        <taxon>Hexapoda</taxon>
        <taxon>Insecta</taxon>
        <taxon>Pterygota</taxon>
        <taxon>Neoptera</taxon>
        <taxon>Paraneoptera</taxon>
        <taxon>Hemiptera</taxon>
        <taxon>Heteroptera</taxon>
        <taxon>Panheteroptera</taxon>
        <taxon>Cimicomorpha</taxon>
        <taxon>Cimicidae</taxon>
        <taxon>Cimex</taxon>
    </lineage>
</organism>
<keyword evidence="5" id="KW-1208">Phospholipid metabolism</keyword>
<dbReference type="OMA" id="HIFDDGH"/>
<sequence>MNISKISWFCLELYLLLCSFIEGMVSALSILEWKYIVGLVFFIVLLMPYSSNKKIRYYGVYTFYVLYVSTFGLLLVPIFLLRPKNIDNLTIAGIIMKYFTKVLGITWYLEKGKDILKEQRGAVIVANHQSVLDVMGMWNIWEIMGRCTAVAKREIMYVAPFGPVAWLAGLVFIDRSNPKKAKEQLKKTAYLVKEKKTKLWLFPEGTRNQKGKELLPFKKGAFITAIECNVPVIPVVFSPYYFIDSNNKIFNRGNMYISALDPIPTDNLTLDDVELLMNKTYNIMQTEYQRLTEKIAPLKISIECR</sequence>
<dbReference type="PANTHER" id="PTHR10434">
    <property type="entry name" value="1-ACYL-SN-GLYCEROL-3-PHOSPHATE ACYLTRANSFERASE"/>
    <property type="match status" value="1"/>
</dbReference>
<feature type="domain" description="Phospholipid/glycerol acyltransferase" evidence="7">
    <location>
        <begin position="122"/>
        <end position="240"/>
    </location>
</feature>
<dbReference type="EC" id="2.3.1.51" evidence="5"/>
<dbReference type="PANTHER" id="PTHR10434:SF53">
    <property type="entry name" value="1-ACYL-SN-GLYCEROL-3-PHOSPHATE ACYLTRANSFERASE"/>
    <property type="match status" value="1"/>
</dbReference>
<evidence type="ECO:0000256" key="1">
    <source>
        <dbReference type="ARBA" id="ARBA00004728"/>
    </source>
</evidence>
<feature type="transmembrane region" description="Helical" evidence="6">
    <location>
        <begin position="32"/>
        <end position="49"/>
    </location>
</feature>
<dbReference type="SUPFAM" id="SSF69593">
    <property type="entry name" value="Glycerol-3-phosphate (1)-acyltransferase"/>
    <property type="match status" value="1"/>
</dbReference>
<evidence type="ECO:0000259" key="7">
    <source>
        <dbReference type="SMART" id="SM00563"/>
    </source>
</evidence>
<dbReference type="Proteomes" id="UP000494040">
    <property type="component" value="Unassembled WGS sequence"/>
</dbReference>
<keyword evidence="3 5" id="KW-0808">Transferase</keyword>
<dbReference type="KEGG" id="clec:106666405"/>
<keyword evidence="5" id="KW-0444">Lipid biosynthesis</keyword>
<keyword evidence="6" id="KW-1133">Transmembrane helix</keyword>
<feature type="transmembrane region" description="Helical" evidence="6">
    <location>
        <begin position="88"/>
        <end position="109"/>
    </location>
</feature>
<dbReference type="RefSeq" id="XP_014249073.1">
    <property type="nucleotide sequence ID" value="XM_014393587.2"/>
</dbReference>
<dbReference type="AlphaFoldDB" id="A0A8I6RM58"/>
<dbReference type="InterPro" id="IPR002123">
    <property type="entry name" value="Plipid/glycerol_acylTrfase"/>
</dbReference>
<comment type="similarity">
    <text evidence="2 5">Belongs to the 1-acyl-sn-glycerol-3-phosphate acyltransferase family.</text>
</comment>
<keyword evidence="9" id="KW-1185">Reference proteome</keyword>
<evidence type="ECO:0000256" key="2">
    <source>
        <dbReference type="ARBA" id="ARBA00008655"/>
    </source>
</evidence>
<keyword evidence="6" id="KW-0472">Membrane</keyword>
<dbReference type="Pfam" id="PF01553">
    <property type="entry name" value="Acyltransferase"/>
    <property type="match status" value="1"/>
</dbReference>
<evidence type="ECO:0000256" key="4">
    <source>
        <dbReference type="ARBA" id="ARBA00023315"/>
    </source>
</evidence>
<evidence type="ECO:0000256" key="5">
    <source>
        <dbReference type="RuleBase" id="RU361267"/>
    </source>
</evidence>
<evidence type="ECO:0000256" key="6">
    <source>
        <dbReference type="SAM" id="Phobius"/>
    </source>
</evidence>
<dbReference type="SMART" id="SM00563">
    <property type="entry name" value="PlsC"/>
    <property type="match status" value="1"/>
</dbReference>
<keyword evidence="6" id="KW-0812">Transmembrane</keyword>
<dbReference type="CDD" id="cd07989">
    <property type="entry name" value="LPLAT_AGPAT-like"/>
    <property type="match status" value="1"/>
</dbReference>
<accession>A0A8I6RM58</accession>
<keyword evidence="5" id="KW-0443">Lipid metabolism</keyword>
<dbReference type="GO" id="GO:0003841">
    <property type="term" value="F:1-acylglycerol-3-phosphate O-acyltransferase activity"/>
    <property type="evidence" value="ECO:0007669"/>
    <property type="project" value="UniProtKB-UniRule"/>
</dbReference>
<comment type="catalytic activity">
    <reaction evidence="5">
        <text>a 1-acyl-sn-glycero-3-phosphate + an acyl-CoA = a 1,2-diacyl-sn-glycero-3-phosphate + CoA</text>
        <dbReference type="Rhea" id="RHEA:19709"/>
        <dbReference type="ChEBI" id="CHEBI:57287"/>
        <dbReference type="ChEBI" id="CHEBI:57970"/>
        <dbReference type="ChEBI" id="CHEBI:58342"/>
        <dbReference type="ChEBI" id="CHEBI:58608"/>
        <dbReference type="EC" id="2.3.1.51"/>
    </reaction>
</comment>
<dbReference type="GO" id="GO:0006654">
    <property type="term" value="P:phosphatidic acid biosynthetic process"/>
    <property type="evidence" value="ECO:0007669"/>
    <property type="project" value="TreeGrafter"/>
</dbReference>
<dbReference type="InterPro" id="IPR004552">
    <property type="entry name" value="AGP_acyltrans"/>
</dbReference>
<feature type="transmembrane region" description="Helical" evidence="6">
    <location>
        <begin position="61"/>
        <end position="81"/>
    </location>
</feature>
<dbReference type="GO" id="GO:0016020">
    <property type="term" value="C:membrane"/>
    <property type="evidence" value="ECO:0007669"/>
    <property type="project" value="InterPro"/>
</dbReference>